<protein>
    <submittedName>
        <fullName evidence="7">ABC-type glycerol-3-phosphate transport system substrate-binding protein</fullName>
    </submittedName>
</protein>
<feature type="chain" id="PRO_5020305245" evidence="6">
    <location>
        <begin position="24"/>
        <end position="424"/>
    </location>
</feature>
<comment type="caution">
    <text evidence="7">The sequence shown here is derived from an EMBL/GenBank/DDBJ whole genome shotgun (WGS) entry which is preliminary data.</text>
</comment>
<dbReference type="AlphaFoldDB" id="A0A4R6U3E0"/>
<dbReference type="PANTHER" id="PTHR43649:SF33">
    <property type="entry name" value="POLYGALACTURONAN_RHAMNOGALACTURONAN-BINDING PROTEIN YTCQ"/>
    <property type="match status" value="1"/>
</dbReference>
<evidence type="ECO:0000313" key="7">
    <source>
        <dbReference type="EMBL" id="TDQ40910.1"/>
    </source>
</evidence>
<accession>A0A4R6U3E0</accession>
<dbReference type="Proteomes" id="UP000295632">
    <property type="component" value="Unassembled WGS sequence"/>
</dbReference>
<evidence type="ECO:0000256" key="2">
    <source>
        <dbReference type="ARBA" id="ARBA00022729"/>
    </source>
</evidence>
<keyword evidence="3" id="KW-0472">Membrane</keyword>
<keyword evidence="8" id="KW-1185">Reference proteome</keyword>
<evidence type="ECO:0000256" key="6">
    <source>
        <dbReference type="SAM" id="SignalP"/>
    </source>
</evidence>
<keyword evidence="4" id="KW-0564">Palmitate</keyword>
<dbReference type="OrthoDB" id="55273at2"/>
<gene>
    <name evidence="7" type="ORF">EV213_105256</name>
</gene>
<evidence type="ECO:0000313" key="8">
    <source>
        <dbReference type="Proteomes" id="UP000295632"/>
    </source>
</evidence>
<dbReference type="Gene3D" id="3.40.190.10">
    <property type="entry name" value="Periplasmic binding protein-like II"/>
    <property type="match status" value="1"/>
</dbReference>
<evidence type="ECO:0000256" key="1">
    <source>
        <dbReference type="ARBA" id="ARBA00022475"/>
    </source>
</evidence>
<feature type="signal peptide" evidence="6">
    <location>
        <begin position="1"/>
        <end position="23"/>
    </location>
</feature>
<keyword evidence="5" id="KW-0449">Lipoprotein</keyword>
<dbReference type="SUPFAM" id="SSF53850">
    <property type="entry name" value="Periplasmic binding protein-like II"/>
    <property type="match status" value="1"/>
</dbReference>
<organism evidence="7 8">
    <name type="scientific">Aureibacillus halotolerans</name>
    <dbReference type="NCBI Taxonomy" id="1508390"/>
    <lineage>
        <taxon>Bacteria</taxon>
        <taxon>Bacillati</taxon>
        <taxon>Bacillota</taxon>
        <taxon>Bacilli</taxon>
        <taxon>Bacillales</taxon>
        <taxon>Bacillaceae</taxon>
        <taxon>Aureibacillus</taxon>
    </lineage>
</organism>
<proteinExistence type="predicted"/>
<dbReference type="Pfam" id="PF13416">
    <property type="entry name" value="SBP_bac_8"/>
    <property type="match status" value="1"/>
</dbReference>
<reference evidence="7 8" key="1">
    <citation type="submission" date="2019-03" db="EMBL/GenBank/DDBJ databases">
        <title>Genomic Encyclopedia of Type Strains, Phase IV (KMG-IV): sequencing the most valuable type-strain genomes for metagenomic binning, comparative biology and taxonomic classification.</title>
        <authorList>
            <person name="Goeker M."/>
        </authorList>
    </citation>
    <scope>NUCLEOTIDE SEQUENCE [LARGE SCALE GENOMIC DNA]</scope>
    <source>
        <strain evidence="7 8">DSM 28697</strain>
    </source>
</reference>
<dbReference type="PROSITE" id="PS51257">
    <property type="entry name" value="PROKAR_LIPOPROTEIN"/>
    <property type="match status" value="1"/>
</dbReference>
<keyword evidence="2 6" id="KW-0732">Signal</keyword>
<dbReference type="PANTHER" id="PTHR43649">
    <property type="entry name" value="ARABINOSE-BINDING PROTEIN-RELATED"/>
    <property type="match status" value="1"/>
</dbReference>
<evidence type="ECO:0000256" key="4">
    <source>
        <dbReference type="ARBA" id="ARBA00023139"/>
    </source>
</evidence>
<sequence>MKKLRVIPLVVMLAFLCSCSVLANDDRLVIWSFTDEAVYAVDKFKEQYPDIDIRYVQIPGSQYESKARAVLQTGVNAPDVFLIEKSVLPKLIDLKQLENLSNAPYNAEEITNEQYDYVAAASKDADGNVKALGYQGTPGGIYYRRDLTEKYLGTQDPVEITKMMADWESVMEVSESIYEKSEGEVYGFTNWNNLNTIQIGNVKKPWVKDGKLVIDPARLEILDLIDEAHARNVVKRIRNGSPAGTAAMQNGTVAFFPGATWGLQYTFKNNAPDTEGKWGLASPPHAFSAGGTFLAMYSGSEKKENAWKFIKFYAGDDQFLKQLATDQEYFVSNREVNAYMAEKTNATGSPFLAGQNYFEFFANEGDRVYPLEETKYDSTISPIFTDTVQLYVDGSIQTHEDVVKRFKRDVKLYYPDLDVEGAGE</sequence>
<dbReference type="InterPro" id="IPR050490">
    <property type="entry name" value="Bact_solute-bd_prot1"/>
</dbReference>
<name>A0A4R6U3E0_9BACI</name>
<dbReference type="RefSeq" id="WP_133580091.1">
    <property type="nucleotide sequence ID" value="NZ_SNYJ01000005.1"/>
</dbReference>
<dbReference type="InterPro" id="IPR006059">
    <property type="entry name" value="SBP"/>
</dbReference>
<evidence type="ECO:0000256" key="3">
    <source>
        <dbReference type="ARBA" id="ARBA00023136"/>
    </source>
</evidence>
<dbReference type="EMBL" id="SNYJ01000005">
    <property type="protein sequence ID" value="TDQ40910.1"/>
    <property type="molecule type" value="Genomic_DNA"/>
</dbReference>
<evidence type="ECO:0000256" key="5">
    <source>
        <dbReference type="ARBA" id="ARBA00023288"/>
    </source>
</evidence>
<keyword evidence="1" id="KW-1003">Cell membrane</keyword>